<keyword evidence="1" id="KW-1188">Viral release from host cell</keyword>
<name>A0A1Y0EH74_9RHOB</name>
<organism evidence="6 7">
    <name type="scientific">Yoonia vestfoldensis</name>
    <dbReference type="NCBI Taxonomy" id="245188"/>
    <lineage>
        <taxon>Bacteria</taxon>
        <taxon>Pseudomonadati</taxon>
        <taxon>Pseudomonadota</taxon>
        <taxon>Alphaproteobacteria</taxon>
        <taxon>Rhodobacterales</taxon>
        <taxon>Paracoccaceae</taxon>
        <taxon>Yoonia</taxon>
    </lineage>
</organism>
<accession>A0A1Y0EH74</accession>
<dbReference type="Pfam" id="PF10145">
    <property type="entry name" value="PhageMin_Tail"/>
    <property type="match status" value="1"/>
</dbReference>
<proteinExistence type="predicted"/>
<feature type="domain" description="Phage tail tape measure protein" evidence="5">
    <location>
        <begin position="101"/>
        <end position="266"/>
    </location>
</feature>
<evidence type="ECO:0000256" key="1">
    <source>
        <dbReference type="ARBA" id="ARBA00022612"/>
    </source>
</evidence>
<keyword evidence="3" id="KW-0812">Transmembrane</keyword>
<gene>
    <name evidence="6" type="ORF">LOKVESSMR4R_03701</name>
</gene>
<sequence length="1031" mass="105734">MSKSVIGSLRVNLGLDSADFTRGLSQAQRKQGDFSKSLNRMEGSAVKATRGITRALGGLAIAAAGAFSVGQLVRQISTFETSMSKVAAISGATETQLRALRDTARTLGATTEFSASQAADGLGFLAMAGFNAKEALDAIPSVLDLATASGMDLASTADIASNIMSGFGIAAGNAANVSDVLAAASSRANTNVSQLGQAMSTVAPISAALGIGLEDTAAAIGVMSDAGIQGERAGTALRGILAALAGPTAAAQEALENYGLTIDQVDPATNGLAEVMQTLGERGLSTADAIAIFGREAASGALVLVEGAARVAEFGSELRNVDGAAADMANTMRDNLGGDLTTLQSTVSGLILALGDAGLTQAIRGVIQFVTVLVGGITDLVNGVSAVAQMIANNISVFVGFGETQSATSKAVDNIVLSLADEVSAIAAVTQALPPGIELSRRAAEGKLREASAIYAKIEAARQEARQAVLSSAEFRSLGVEVELANEALAENRNQAQRMAGGQFAPIPNEYRESIAQTAEVLRRARIQQEALLSGAEIETEAYEEAGRQIKRLEDALASATGDVVVMGESLITLGDRGEVIFGDVVTAADTATSALGGAARNGMATLDKAAEDLGKTMSGPLSTGVDGVADAFGDLVMRGFRDFKSFAASIVSSFKDMIRQIVVAAARNKIMLSLGIGGSGIGTVASAGQGVLGSLSGAGGLLGGVGAAASTIGAGFMGGANFFASGVASGGIGGGFSAIGTALSGATGGLGGLAAAAGAVALPLAAAALAIGAFRTKTKELDKGLDVTVNAMGATVKEFEKIQKSRFFGLSRRTSTNERVVQDSAIGTSIAAMQDGVRQAASALGFGANAFAGFSYDFRLSLKGLSESEATAAVQDQLAKMGDAFASLVPHIGSVNELLEVANQRVQLEDELLRLQGRDMELLNRQRERERAAINALNLPLLNQIYALEDQAAAYEAIQRTMDLFRQPLSLDSNRFNDRFTATISAAEDRRFLVQKEADDAQLTELKLMRLALERLANEQRDIRLYGGVV</sequence>
<dbReference type="InterPro" id="IPR010090">
    <property type="entry name" value="Phage_tape_meas"/>
</dbReference>
<dbReference type="Pfam" id="PF09718">
    <property type="entry name" value="Tape_meas_lam_C"/>
    <property type="match status" value="1"/>
</dbReference>
<keyword evidence="3" id="KW-1133">Transmembrane helix</keyword>
<reference evidence="6 7" key="1">
    <citation type="submission" date="2017-05" db="EMBL/GenBank/DDBJ databases">
        <title>Genome Sequence of Loktanella vestfoldensis Strain SMR4r Isolated from a Culture of the Diatom Skeletonema marinoi.</title>
        <authorList>
            <person name="Topel M."/>
            <person name="Pinder M.I.M."/>
            <person name="Johansson O.N."/>
            <person name="Kourtchenko O."/>
            <person name="Godhe A."/>
            <person name="Clarke A.K."/>
        </authorList>
    </citation>
    <scope>NUCLEOTIDE SEQUENCE [LARGE SCALE GENOMIC DNA]</scope>
    <source>
        <strain evidence="6 7">SMR4r</strain>
    </source>
</reference>
<feature type="coiled-coil region" evidence="2">
    <location>
        <begin position="536"/>
        <end position="563"/>
    </location>
</feature>
<evidence type="ECO:0000259" key="5">
    <source>
        <dbReference type="Pfam" id="PF10145"/>
    </source>
</evidence>
<dbReference type="PANTHER" id="PTHR37813">
    <property type="entry name" value="FELS-2 PROPHAGE PROTEIN"/>
    <property type="match status" value="1"/>
</dbReference>
<keyword evidence="7" id="KW-1185">Reference proteome</keyword>
<evidence type="ECO:0000256" key="2">
    <source>
        <dbReference type="SAM" id="Coils"/>
    </source>
</evidence>
<dbReference type="InterPro" id="IPR006431">
    <property type="entry name" value="Phage_tape_meas_C"/>
</dbReference>
<evidence type="ECO:0000313" key="6">
    <source>
        <dbReference type="EMBL" id="ARU02967.1"/>
    </source>
</evidence>
<feature type="transmembrane region" description="Helical" evidence="3">
    <location>
        <begin position="751"/>
        <end position="775"/>
    </location>
</feature>
<dbReference type="EMBL" id="CP021431">
    <property type="protein sequence ID" value="ARU02967.1"/>
    <property type="molecule type" value="Genomic_DNA"/>
</dbReference>
<dbReference type="PANTHER" id="PTHR37813:SF1">
    <property type="entry name" value="FELS-2 PROPHAGE PROTEIN"/>
    <property type="match status" value="1"/>
</dbReference>
<dbReference type="NCBIfam" id="TIGR01760">
    <property type="entry name" value="tape_meas_TP901"/>
    <property type="match status" value="1"/>
</dbReference>
<evidence type="ECO:0000313" key="7">
    <source>
        <dbReference type="Proteomes" id="UP000195273"/>
    </source>
</evidence>
<dbReference type="OrthoDB" id="5461326at2"/>
<dbReference type="RefSeq" id="WP_087211827.1">
    <property type="nucleotide sequence ID" value="NZ_CP021431.1"/>
</dbReference>
<dbReference type="AlphaFoldDB" id="A0A1Y0EH74"/>
<keyword evidence="2" id="KW-0175">Coiled coil</keyword>
<keyword evidence="3" id="KW-0472">Membrane</keyword>
<feature type="domain" description="Bacteriophage tail tape measure C-terminal" evidence="4">
    <location>
        <begin position="599"/>
        <end position="665"/>
    </location>
</feature>
<dbReference type="Proteomes" id="UP000195273">
    <property type="component" value="Chromosome"/>
</dbReference>
<protein>
    <submittedName>
        <fullName evidence="6">Phage-related minor tail protein</fullName>
    </submittedName>
</protein>
<dbReference type="KEGG" id="lvs:LOKVESSMR4R_03701"/>
<evidence type="ECO:0000256" key="3">
    <source>
        <dbReference type="SAM" id="Phobius"/>
    </source>
</evidence>
<evidence type="ECO:0000259" key="4">
    <source>
        <dbReference type="Pfam" id="PF09718"/>
    </source>
</evidence>